<dbReference type="EMBL" id="QKRB01000044">
    <property type="protein sequence ID" value="PZD95332.1"/>
    <property type="molecule type" value="Genomic_DNA"/>
</dbReference>
<evidence type="ECO:0000256" key="4">
    <source>
        <dbReference type="ARBA" id="ARBA00023136"/>
    </source>
</evidence>
<dbReference type="OrthoDB" id="9767361at2"/>
<feature type="transmembrane region" description="Helical" evidence="5">
    <location>
        <begin position="53"/>
        <end position="73"/>
    </location>
</feature>
<protein>
    <submittedName>
        <fullName evidence="6">Voltage-gated chloride channel protein</fullName>
    </submittedName>
</protein>
<dbReference type="InterPro" id="IPR001807">
    <property type="entry name" value="ClC"/>
</dbReference>
<dbReference type="InterPro" id="IPR014743">
    <property type="entry name" value="Cl-channel_core"/>
</dbReference>
<dbReference type="Gene3D" id="1.10.3080.10">
    <property type="entry name" value="Clc chloride channel"/>
    <property type="match status" value="1"/>
</dbReference>
<dbReference type="RefSeq" id="WP_111146961.1">
    <property type="nucleotide sequence ID" value="NZ_QKRB01000044.1"/>
</dbReference>
<reference evidence="6 7" key="1">
    <citation type="submission" date="2018-06" db="EMBL/GenBank/DDBJ databases">
        <title>Paenibacillus imtechensis sp. nov.</title>
        <authorList>
            <person name="Pinnaka A.K."/>
            <person name="Singh H."/>
            <person name="Kaur M."/>
        </authorList>
    </citation>
    <scope>NUCLEOTIDE SEQUENCE [LARGE SCALE GENOMIC DNA]</scope>
    <source>
        <strain evidence="6 7">SMB1</strain>
    </source>
</reference>
<comment type="subcellular location">
    <subcellularLocation>
        <location evidence="1">Membrane</location>
        <topology evidence="1">Multi-pass membrane protein</topology>
    </subcellularLocation>
</comment>
<dbReference type="PANTHER" id="PTHR43427:SF12">
    <property type="entry name" value="CHLORIDE TRANSPORTER"/>
    <property type="match status" value="1"/>
</dbReference>
<comment type="caution">
    <text evidence="6">The sequence shown here is derived from an EMBL/GenBank/DDBJ whole genome shotgun (WGS) entry which is preliminary data.</text>
</comment>
<feature type="transmembrane region" description="Helical" evidence="5">
    <location>
        <begin position="184"/>
        <end position="204"/>
    </location>
</feature>
<feature type="transmembrane region" description="Helical" evidence="5">
    <location>
        <begin position="348"/>
        <end position="373"/>
    </location>
</feature>
<dbReference type="CDD" id="cd03682">
    <property type="entry name" value="ClC_sycA_like"/>
    <property type="match status" value="1"/>
</dbReference>
<sequence>MNTDASRTGATSYLLLMAKWLFWGSLIGAAAGCTTAFLITMNDIVTDTRKASAWLHYLLPLGGAVIGFLYRYFGSGSRAGNDLILEYIHEGAKKVPLRMGPIVFVGTFITHLLGGSTGREGAAIQMAGSLAEAVNRIFRVNKEDRRILLIAAISGGFGSAFGTPITGVVFGMEVVALGRMRYDAVVPCFIASLLGHLVTTLWGIKHEHHVIKQLPEMTALTFGKVFLLAALFSLASVLYSQIRHGVYHYCSKHLPNLIIRGFLGGLVIVGLTLLIGSRDYLGRGLPMIDQAFEGTVPPLAFFSKIIFTAITMGTGFRGGEVIPLFFIGSTLGNVLAPLFALPVSFAAALGLVGVFCGAAQAPLACFVLSLELFGGKGMFYFFIVCIVSHLLSGYHSIYPTQQVYEPKSRMFNLKPGETISSVEKGRRK</sequence>
<evidence type="ECO:0000256" key="1">
    <source>
        <dbReference type="ARBA" id="ARBA00004141"/>
    </source>
</evidence>
<dbReference type="PROSITE" id="PS51257">
    <property type="entry name" value="PROKAR_LIPOPROTEIN"/>
    <property type="match status" value="1"/>
</dbReference>
<dbReference type="AlphaFoldDB" id="A0A2W1LJZ7"/>
<evidence type="ECO:0000256" key="2">
    <source>
        <dbReference type="ARBA" id="ARBA00022692"/>
    </source>
</evidence>
<keyword evidence="7" id="KW-1185">Reference proteome</keyword>
<evidence type="ECO:0000256" key="5">
    <source>
        <dbReference type="SAM" id="Phobius"/>
    </source>
</evidence>
<dbReference type="GO" id="GO:0016020">
    <property type="term" value="C:membrane"/>
    <property type="evidence" value="ECO:0007669"/>
    <property type="project" value="UniProtKB-SubCell"/>
</dbReference>
<dbReference type="InterPro" id="IPR050368">
    <property type="entry name" value="ClC-type_chloride_channel"/>
</dbReference>
<feature type="transmembrane region" description="Helical" evidence="5">
    <location>
        <begin position="322"/>
        <end position="341"/>
    </location>
</feature>
<accession>A0A2W1LJZ7</accession>
<feature type="transmembrane region" description="Helical" evidence="5">
    <location>
        <begin position="95"/>
        <end position="114"/>
    </location>
</feature>
<feature type="transmembrane region" description="Helical" evidence="5">
    <location>
        <begin position="379"/>
        <end position="398"/>
    </location>
</feature>
<evidence type="ECO:0000313" key="6">
    <source>
        <dbReference type="EMBL" id="PZD95332.1"/>
    </source>
</evidence>
<feature type="transmembrane region" description="Helical" evidence="5">
    <location>
        <begin position="257"/>
        <end position="275"/>
    </location>
</feature>
<dbReference type="Proteomes" id="UP000249522">
    <property type="component" value="Unassembled WGS sequence"/>
</dbReference>
<keyword evidence="4 5" id="KW-0472">Membrane</keyword>
<feature type="transmembrane region" description="Helical" evidence="5">
    <location>
        <begin position="147"/>
        <end position="172"/>
    </location>
</feature>
<feature type="transmembrane region" description="Helical" evidence="5">
    <location>
        <begin position="296"/>
        <end position="316"/>
    </location>
</feature>
<feature type="transmembrane region" description="Helical" evidence="5">
    <location>
        <begin position="225"/>
        <end position="242"/>
    </location>
</feature>
<dbReference type="PANTHER" id="PTHR43427">
    <property type="entry name" value="CHLORIDE CHANNEL PROTEIN CLC-E"/>
    <property type="match status" value="1"/>
</dbReference>
<keyword evidence="3 5" id="KW-1133">Transmembrane helix</keyword>
<feature type="transmembrane region" description="Helical" evidence="5">
    <location>
        <begin position="20"/>
        <end position="41"/>
    </location>
</feature>
<proteinExistence type="predicted"/>
<evidence type="ECO:0000256" key="3">
    <source>
        <dbReference type="ARBA" id="ARBA00022989"/>
    </source>
</evidence>
<dbReference type="GO" id="GO:0015108">
    <property type="term" value="F:chloride transmembrane transporter activity"/>
    <property type="evidence" value="ECO:0007669"/>
    <property type="project" value="InterPro"/>
</dbReference>
<keyword evidence="2 5" id="KW-0812">Transmembrane</keyword>
<evidence type="ECO:0000313" key="7">
    <source>
        <dbReference type="Proteomes" id="UP000249522"/>
    </source>
</evidence>
<name>A0A2W1LJZ7_9BACL</name>
<dbReference type="Pfam" id="PF00654">
    <property type="entry name" value="Voltage_CLC"/>
    <property type="match status" value="1"/>
</dbReference>
<organism evidence="6 7">
    <name type="scientific">Paenibacillus sambharensis</name>
    <dbReference type="NCBI Taxonomy" id="1803190"/>
    <lineage>
        <taxon>Bacteria</taxon>
        <taxon>Bacillati</taxon>
        <taxon>Bacillota</taxon>
        <taxon>Bacilli</taxon>
        <taxon>Bacillales</taxon>
        <taxon>Paenibacillaceae</taxon>
        <taxon>Paenibacillus</taxon>
    </lineage>
</organism>
<dbReference type="SUPFAM" id="SSF81340">
    <property type="entry name" value="Clc chloride channel"/>
    <property type="match status" value="1"/>
</dbReference>
<gene>
    <name evidence="6" type="ORF">DNH61_12355</name>
</gene>